<reference evidence="1" key="2">
    <citation type="submission" date="2014-06" db="EMBL/GenBank/DDBJ databases">
        <authorList>
            <person name="Hu T."/>
            <person name="Eisen M.B."/>
            <person name="Thornton K.R."/>
            <person name="Andolfatto P."/>
        </authorList>
    </citation>
    <scope>NUCLEOTIDE SEQUENCE</scope>
    <source>
        <strain evidence="1">W501</strain>
    </source>
</reference>
<proteinExistence type="predicted"/>
<name>A0A0J9TNJ8_DROSI</name>
<reference evidence="1" key="3">
    <citation type="submission" date="2015-04" db="EMBL/GenBank/DDBJ databases">
        <authorList>
            <consortium name="FlyBase"/>
        </authorList>
    </citation>
    <scope>NUCLEOTIDE SEQUENCE</scope>
    <source>
        <strain evidence="1">W501</strain>
    </source>
</reference>
<evidence type="ECO:0000313" key="1">
    <source>
        <dbReference type="EMBL" id="KMY90315.1"/>
    </source>
</evidence>
<dbReference type="EMBL" id="CM002910">
    <property type="protein sequence ID" value="KMY90315.1"/>
    <property type="molecule type" value="Genomic_DNA"/>
</dbReference>
<dbReference type="Bgee" id="FBgn0270208">
    <property type="expression patterns" value="Expressed in adult organism"/>
</dbReference>
<dbReference type="AlphaFoldDB" id="A0A0J9TNJ8"/>
<reference evidence="1" key="1">
    <citation type="journal article" date="2013" name="Genome Res.">
        <title>A second-generation assembly of the Drosophila simulans genome provides new insights into patterns of lineage-specific divergence.</title>
        <authorList>
            <person name="Hu T.T."/>
            <person name="Eisen M.B."/>
            <person name="Thornton K.R."/>
            <person name="Andolfatto P."/>
        </authorList>
    </citation>
    <scope>NUCLEOTIDE SEQUENCE [LARGE SCALE GENOMIC DNA]</scope>
    <source>
        <strain evidence="1">W501</strain>
    </source>
</reference>
<dbReference type="Proteomes" id="UP000035880">
    <property type="component" value="Chromosome 2L"/>
</dbReference>
<accession>A0A0J9TNJ8</accession>
<sequence>MRRGPGQKRPPDGWAGWFSYNNSLMHRAPGTTRFLFSPPTGWGRSGAELNRLGRWRARPGNVNVRTNLCPMSFKGAVAVKATAVRSLSASELRPAELSSTSHFQFRTWPKPSYQSFRNRRIERRLKRGPYKS</sequence>
<gene>
    <name evidence="1" type="primary">Dsim\GD28918</name>
    <name evidence="1" type="ORF">Dsimw501_GD28918</name>
</gene>
<organism evidence="1">
    <name type="scientific">Drosophila simulans</name>
    <name type="common">Fruit fly</name>
    <dbReference type="NCBI Taxonomy" id="7240"/>
    <lineage>
        <taxon>Eukaryota</taxon>
        <taxon>Metazoa</taxon>
        <taxon>Ecdysozoa</taxon>
        <taxon>Arthropoda</taxon>
        <taxon>Hexapoda</taxon>
        <taxon>Insecta</taxon>
        <taxon>Pterygota</taxon>
        <taxon>Neoptera</taxon>
        <taxon>Endopterygota</taxon>
        <taxon>Diptera</taxon>
        <taxon>Brachycera</taxon>
        <taxon>Muscomorpha</taxon>
        <taxon>Ephydroidea</taxon>
        <taxon>Drosophilidae</taxon>
        <taxon>Drosophila</taxon>
        <taxon>Sophophora</taxon>
    </lineage>
</organism>
<dbReference type="KEGG" id="dsi:Dsimw501_GD28918"/>
<protein>
    <submittedName>
        <fullName evidence="1">Uncharacterized protein</fullName>
    </submittedName>
</protein>